<dbReference type="Pfam" id="PF06445">
    <property type="entry name" value="GyrI-like"/>
    <property type="match status" value="1"/>
</dbReference>
<organism evidence="2 3">
    <name type="scientific">Acrocarpospora phusangensis</name>
    <dbReference type="NCBI Taxonomy" id="1070424"/>
    <lineage>
        <taxon>Bacteria</taxon>
        <taxon>Bacillati</taxon>
        <taxon>Actinomycetota</taxon>
        <taxon>Actinomycetes</taxon>
        <taxon>Streptosporangiales</taxon>
        <taxon>Streptosporangiaceae</taxon>
        <taxon>Acrocarpospora</taxon>
    </lineage>
</organism>
<comment type="caution">
    <text evidence="2">The sequence shown here is derived from an EMBL/GenBank/DDBJ whole genome shotgun (WGS) entry which is preliminary data.</text>
</comment>
<proteinExistence type="predicted"/>
<protein>
    <recommendedName>
        <fullName evidence="1">GyrI-like small molecule binding domain-containing protein</fullName>
    </recommendedName>
</protein>
<dbReference type="Proteomes" id="UP000640052">
    <property type="component" value="Unassembled WGS sequence"/>
</dbReference>
<evidence type="ECO:0000259" key="1">
    <source>
        <dbReference type="Pfam" id="PF06445"/>
    </source>
</evidence>
<keyword evidence="3" id="KW-1185">Reference proteome</keyword>
<evidence type="ECO:0000313" key="3">
    <source>
        <dbReference type="Proteomes" id="UP000640052"/>
    </source>
</evidence>
<evidence type="ECO:0000313" key="2">
    <source>
        <dbReference type="EMBL" id="GIH25027.1"/>
    </source>
</evidence>
<dbReference type="AlphaFoldDB" id="A0A919Q9W5"/>
<dbReference type="RefSeq" id="WP_204041760.1">
    <property type="nucleotide sequence ID" value="NZ_BOOA01000024.1"/>
</dbReference>
<dbReference type="InterPro" id="IPR011256">
    <property type="entry name" value="Reg_factor_effector_dom_sf"/>
</dbReference>
<dbReference type="Gene3D" id="3.20.80.10">
    <property type="entry name" value="Regulatory factor, effector binding domain"/>
    <property type="match status" value="1"/>
</dbReference>
<accession>A0A919Q9W5</accession>
<dbReference type="SUPFAM" id="SSF55136">
    <property type="entry name" value="Probable bacterial effector-binding domain"/>
    <property type="match status" value="1"/>
</dbReference>
<dbReference type="InterPro" id="IPR029442">
    <property type="entry name" value="GyrI-like"/>
</dbReference>
<gene>
    <name evidence="2" type="ORF">Aph01nite_33370</name>
</gene>
<dbReference type="EMBL" id="BOOA01000024">
    <property type="protein sequence ID" value="GIH25027.1"/>
    <property type="molecule type" value="Genomic_DNA"/>
</dbReference>
<reference evidence="2" key="1">
    <citation type="submission" date="2021-01" db="EMBL/GenBank/DDBJ databases">
        <title>Whole genome shotgun sequence of Acrocarpospora phusangensis NBRC 108782.</title>
        <authorList>
            <person name="Komaki H."/>
            <person name="Tamura T."/>
        </authorList>
    </citation>
    <scope>NUCLEOTIDE SEQUENCE</scope>
    <source>
        <strain evidence="2">NBRC 108782</strain>
    </source>
</reference>
<name>A0A919Q9W5_9ACTN</name>
<feature type="domain" description="GyrI-like small molecule binding" evidence="1">
    <location>
        <begin position="64"/>
        <end position="143"/>
    </location>
</feature>
<sequence>MTHQVTSANATLRPTAVLAATTTWHEFPDLWPHLLDEVHANVHWTGTARKGRNVMLYKNDIPHVEIGVELDQPATVSGRVIQSALPAGAVAMTVHRGPYGDLGTAHEAVLHWCADHGLHPAGPRWEVYGHWTEDPSQLETEVFYLL</sequence>